<protein>
    <submittedName>
        <fullName evidence="2">Uncharacterized protein</fullName>
    </submittedName>
</protein>
<evidence type="ECO:0000256" key="1">
    <source>
        <dbReference type="SAM" id="Phobius"/>
    </source>
</evidence>
<keyword evidence="1" id="KW-0472">Membrane</keyword>
<comment type="caution">
    <text evidence="2">The sequence shown here is derived from an EMBL/GenBank/DDBJ whole genome shotgun (WGS) entry which is preliminary data.</text>
</comment>
<name>A0ABN9SBZ6_9DINO</name>
<sequence length="281" mass="30181">MESAALDAEFIGRRLSVEDSVSVGSEGECVFGFSVAGYVTDFIISCTSVACALVVICKQRSLDKYSPGVLVIRAFSASAMFYGVAFLSGGLAHMWIGIYHSQGEMEAFTMGAENSGWIWTWLVAVTTTPSIYTCGLGMVLPYSMRAVWKPALALVAFVVAAVEAYLVFNTELLKLWSGAPNLLVSLLASLIISIWACCRACGGEIGMPAIAAGSGTILAAWLQQLFVPAGCRDQCAADFDTLCPYPKDFNQNAVFHVILLVGIIVQFVGVMQRTQSELYTE</sequence>
<feature type="transmembrane region" description="Helical" evidence="1">
    <location>
        <begin position="116"/>
        <end position="139"/>
    </location>
</feature>
<keyword evidence="1" id="KW-1133">Transmembrane helix</keyword>
<keyword evidence="1" id="KW-0812">Transmembrane</keyword>
<feature type="transmembrane region" description="Helical" evidence="1">
    <location>
        <begin position="151"/>
        <end position="168"/>
    </location>
</feature>
<reference evidence="2" key="1">
    <citation type="submission" date="2023-10" db="EMBL/GenBank/DDBJ databases">
        <authorList>
            <person name="Chen Y."/>
            <person name="Shah S."/>
            <person name="Dougan E. K."/>
            <person name="Thang M."/>
            <person name="Chan C."/>
        </authorList>
    </citation>
    <scope>NUCLEOTIDE SEQUENCE [LARGE SCALE GENOMIC DNA]</scope>
</reference>
<keyword evidence="3" id="KW-1185">Reference proteome</keyword>
<accession>A0ABN9SBZ6</accession>
<proteinExistence type="predicted"/>
<feature type="transmembrane region" description="Helical" evidence="1">
    <location>
        <begin position="253"/>
        <end position="271"/>
    </location>
</feature>
<dbReference type="Proteomes" id="UP001189429">
    <property type="component" value="Unassembled WGS sequence"/>
</dbReference>
<feature type="transmembrane region" description="Helical" evidence="1">
    <location>
        <begin position="205"/>
        <end position="222"/>
    </location>
</feature>
<evidence type="ECO:0000313" key="2">
    <source>
        <dbReference type="EMBL" id="CAK0829496.1"/>
    </source>
</evidence>
<organism evidence="2 3">
    <name type="scientific">Prorocentrum cordatum</name>
    <dbReference type="NCBI Taxonomy" id="2364126"/>
    <lineage>
        <taxon>Eukaryota</taxon>
        <taxon>Sar</taxon>
        <taxon>Alveolata</taxon>
        <taxon>Dinophyceae</taxon>
        <taxon>Prorocentrales</taxon>
        <taxon>Prorocentraceae</taxon>
        <taxon>Prorocentrum</taxon>
    </lineage>
</organism>
<dbReference type="EMBL" id="CAUYUJ010010483">
    <property type="protein sequence ID" value="CAK0829496.1"/>
    <property type="molecule type" value="Genomic_DNA"/>
</dbReference>
<feature type="transmembrane region" description="Helical" evidence="1">
    <location>
        <begin position="35"/>
        <end position="57"/>
    </location>
</feature>
<evidence type="ECO:0000313" key="3">
    <source>
        <dbReference type="Proteomes" id="UP001189429"/>
    </source>
</evidence>
<feature type="transmembrane region" description="Helical" evidence="1">
    <location>
        <begin position="69"/>
        <end position="96"/>
    </location>
</feature>
<gene>
    <name evidence="2" type="ORF">PCOR1329_LOCUS28419</name>
</gene>
<feature type="transmembrane region" description="Helical" evidence="1">
    <location>
        <begin position="180"/>
        <end position="198"/>
    </location>
</feature>